<dbReference type="GeneID" id="73045931"/>
<reference evidence="1 2" key="1">
    <citation type="journal article" date="2019" name="Int. J. Syst. Evol. Microbiol.">
        <title>The Global Catalogue of Microorganisms (GCM) 10K type strain sequencing project: providing services to taxonomists for standard genome sequencing and annotation.</title>
        <authorList>
            <consortium name="The Broad Institute Genomics Platform"/>
            <consortium name="The Broad Institute Genome Sequencing Center for Infectious Disease"/>
            <person name="Wu L."/>
            <person name="Ma J."/>
        </authorList>
    </citation>
    <scope>NUCLEOTIDE SEQUENCE [LARGE SCALE GENOMIC DNA]</scope>
    <source>
        <strain evidence="1 2">XZYJ18</strain>
    </source>
</reference>
<organism evidence="1 2">
    <name type="scientific">Halorussus aquaticus</name>
    <dbReference type="NCBI Taxonomy" id="2953748"/>
    <lineage>
        <taxon>Archaea</taxon>
        <taxon>Methanobacteriati</taxon>
        <taxon>Methanobacteriota</taxon>
        <taxon>Stenosarchaea group</taxon>
        <taxon>Halobacteria</taxon>
        <taxon>Halobacteriales</taxon>
        <taxon>Haladaptataceae</taxon>
        <taxon>Halorussus</taxon>
    </lineage>
</organism>
<name>A0ABD5PZ53_9EURY</name>
<gene>
    <name evidence="1" type="ORF">ACFO9K_01990</name>
</gene>
<evidence type="ECO:0000313" key="1">
    <source>
        <dbReference type="EMBL" id="MFC4823024.1"/>
    </source>
</evidence>
<proteinExistence type="predicted"/>
<dbReference type="Proteomes" id="UP001595945">
    <property type="component" value="Unassembled WGS sequence"/>
</dbReference>
<dbReference type="AlphaFoldDB" id="A0ABD5PZ53"/>
<dbReference type="EMBL" id="JBHSHT010000001">
    <property type="protein sequence ID" value="MFC4823024.1"/>
    <property type="molecule type" value="Genomic_DNA"/>
</dbReference>
<protein>
    <submittedName>
        <fullName evidence="1">Uncharacterized protein</fullName>
    </submittedName>
</protein>
<comment type="caution">
    <text evidence="1">The sequence shown here is derived from an EMBL/GenBank/DDBJ whole genome shotgun (WGS) entry which is preliminary data.</text>
</comment>
<sequence length="97" mass="10923">MVEVGEHYRPTDGTRDVEGMALTPGVYRVVGATHEVALLRVTDEEGRRANTGELRRVTHESLEAEFGRADDPDAGLSPVREARNLFSGMYWSVRRFF</sequence>
<evidence type="ECO:0000313" key="2">
    <source>
        <dbReference type="Proteomes" id="UP001595945"/>
    </source>
</evidence>
<keyword evidence="2" id="KW-1185">Reference proteome</keyword>
<accession>A0ABD5PZ53</accession>
<dbReference type="RefSeq" id="WP_254267474.1">
    <property type="nucleotide sequence ID" value="NZ_CP100400.1"/>
</dbReference>